<feature type="compositionally biased region" description="Low complexity" evidence="5">
    <location>
        <begin position="428"/>
        <end position="442"/>
    </location>
</feature>
<dbReference type="AlphaFoldDB" id="A0A853D0H2"/>
<dbReference type="RefSeq" id="WP_179606719.1">
    <property type="nucleotide sequence ID" value="NZ_BAABEH010000001.1"/>
</dbReference>
<name>A0A853D0H2_9MICO</name>
<dbReference type="GO" id="GO:0016020">
    <property type="term" value="C:membrane"/>
    <property type="evidence" value="ECO:0007669"/>
    <property type="project" value="UniProtKB-SubCell"/>
</dbReference>
<evidence type="ECO:0000256" key="3">
    <source>
        <dbReference type="ARBA" id="ARBA00022989"/>
    </source>
</evidence>
<dbReference type="GO" id="GO:0140359">
    <property type="term" value="F:ABC-type transporter activity"/>
    <property type="evidence" value="ECO:0007669"/>
    <property type="project" value="InterPro"/>
</dbReference>
<evidence type="ECO:0000256" key="2">
    <source>
        <dbReference type="ARBA" id="ARBA00022692"/>
    </source>
</evidence>
<evidence type="ECO:0000256" key="4">
    <source>
        <dbReference type="ARBA" id="ARBA00023136"/>
    </source>
</evidence>
<dbReference type="InterPro" id="IPR013525">
    <property type="entry name" value="ABC2_TM"/>
</dbReference>
<dbReference type="PANTHER" id="PTHR43471:SF3">
    <property type="entry name" value="ABC TRANSPORTER PERMEASE PROTEIN NATB"/>
    <property type="match status" value="1"/>
</dbReference>
<keyword evidence="2 6" id="KW-0812">Transmembrane</keyword>
<feature type="transmembrane region" description="Helical" evidence="6">
    <location>
        <begin position="334"/>
        <end position="355"/>
    </location>
</feature>
<keyword evidence="3 6" id="KW-1133">Transmembrane helix</keyword>
<evidence type="ECO:0000256" key="6">
    <source>
        <dbReference type="SAM" id="Phobius"/>
    </source>
</evidence>
<feature type="region of interest" description="Disordered" evidence="5">
    <location>
        <begin position="403"/>
        <end position="442"/>
    </location>
</feature>
<accession>A0A853D0H2</accession>
<protein>
    <submittedName>
        <fullName evidence="8">ABC-2 type transport system permease protein</fullName>
    </submittedName>
</protein>
<evidence type="ECO:0000256" key="5">
    <source>
        <dbReference type="SAM" id="MobiDB-lite"/>
    </source>
</evidence>
<evidence type="ECO:0000313" key="9">
    <source>
        <dbReference type="Proteomes" id="UP000578352"/>
    </source>
</evidence>
<feature type="transmembrane region" description="Helical" evidence="6">
    <location>
        <begin position="176"/>
        <end position="195"/>
    </location>
</feature>
<evidence type="ECO:0000313" key="8">
    <source>
        <dbReference type="EMBL" id="NYJ24530.1"/>
    </source>
</evidence>
<evidence type="ECO:0000259" key="7">
    <source>
        <dbReference type="Pfam" id="PF12698"/>
    </source>
</evidence>
<dbReference type="PANTHER" id="PTHR43471">
    <property type="entry name" value="ABC TRANSPORTER PERMEASE"/>
    <property type="match status" value="1"/>
</dbReference>
<evidence type="ECO:0000256" key="1">
    <source>
        <dbReference type="ARBA" id="ARBA00004141"/>
    </source>
</evidence>
<comment type="subcellular location">
    <subcellularLocation>
        <location evidence="1">Membrane</location>
        <topology evidence="1">Multi-pass membrane protein</topology>
    </subcellularLocation>
</comment>
<feature type="compositionally biased region" description="Gly residues" evidence="5">
    <location>
        <begin position="406"/>
        <end position="427"/>
    </location>
</feature>
<dbReference type="Pfam" id="PF12698">
    <property type="entry name" value="ABC2_membrane_3"/>
    <property type="match status" value="1"/>
</dbReference>
<feature type="transmembrane region" description="Helical" evidence="6">
    <location>
        <begin position="23"/>
        <end position="46"/>
    </location>
</feature>
<organism evidence="8 9">
    <name type="scientific">Leifsonia shinshuensis</name>
    <dbReference type="NCBI Taxonomy" id="150026"/>
    <lineage>
        <taxon>Bacteria</taxon>
        <taxon>Bacillati</taxon>
        <taxon>Actinomycetota</taxon>
        <taxon>Actinomycetes</taxon>
        <taxon>Micrococcales</taxon>
        <taxon>Microbacteriaceae</taxon>
        <taxon>Leifsonia</taxon>
    </lineage>
</organism>
<proteinExistence type="predicted"/>
<comment type="caution">
    <text evidence="8">The sequence shown here is derived from an EMBL/GenBank/DDBJ whole genome shotgun (WGS) entry which is preliminary data.</text>
</comment>
<gene>
    <name evidence="8" type="ORF">HNR13_002817</name>
</gene>
<sequence length="442" mass="46544">MARHNLSTVIGFEFTRTIKKRSFWAVTLILPILVFGLGALVISANVSSANTADQQKNARFDFLYTDASGLVDPSVAHSYGGKEVASSAEGVEEVQIGGTPAFFDYPADPSKQTIRVYGADAGVFQNSKYSAVAQSLLAASVEEKLNSPVDVAILRGETNTATTTFKDGAVAPGFEAILPALIFLAAFFIVIVFLGNQMLNSTLEEKENRVTEMILTTINPTNLLVGKVVSLFAVGIIQIAVFALPVVVGYLFFRDQLAIPNLDLSTLVFDPQKMIVGALITIGGFALFTGTLVAVGAVMPTAKDAAPFFSVVVFAVVIPIYASSYAISTPNAPIVQILAYFPYTAPITALILNAFGSLPLWQAIIIIVELFALSFVVLRLAVRLFRYGSIEYSSKVRIRDVLGRRSGPGGGSGGRSGDGGAGGGPGAGARAAEPASTGTAVR</sequence>
<feature type="transmembrane region" description="Helical" evidence="6">
    <location>
        <begin position="305"/>
        <end position="322"/>
    </location>
</feature>
<feature type="transmembrane region" description="Helical" evidence="6">
    <location>
        <begin position="229"/>
        <end position="253"/>
    </location>
</feature>
<keyword evidence="4 6" id="KW-0472">Membrane</keyword>
<reference evidence="8 9" key="1">
    <citation type="submission" date="2020-07" db="EMBL/GenBank/DDBJ databases">
        <title>Sequencing the genomes of 1000 actinobacteria strains.</title>
        <authorList>
            <person name="Klenk H.-P."/>
        </authorList>
    </citation>
    <scope>NUCLEOTIDE SEQUENCE [LARGE SCALE GENOMIC DNA]</scope>
    <source>
        <strain evidence="8 9">DSM 15165</strain>
    </source>
</reference>
<dbReference type="EMBL" id="JACCFL010000001">
    <property type="protein sequence ID" value="NYJ24530.1"/>
    <property type="molecule type" value="Genomic_DNA"/>
</dbReference>
<feature type="transmembrane region" description="Helical" evidence="6">
    <location>
        <begin position="274"/>
        <end position="299"/>
    </location>
</feature>
<feature type="domain" description="ABC-2 type transporter transmembrane" evidence="7">
    <location>
        <begin position="21"/>
        <end position="382"/>
    </location>
</feature>
<feature type="transmembrane region" description="Helical" evidence="6">
    <location>
        <begin position="361"/>
        <end position="382"/>
    </location>
</feature>
<dbReference type="Proteomes" id="UP000578352">
    <property type="component" value="Unassembled WGS sequence"/>
</dbReference>